<dbReference type="Pfam" id="PF01551">
    <property type="entry name" value="Peptidase_M23"/>
    <property type="match status" value="1"/>
</dbReference>
<feature type="signal peptide" evidence="2">
    <location>
        <begin position="1"/>
        <end position="27"/>
    </location>
</feature>
<dbReference type="InterPro" id="IPR016047">
    <property type="entry name" value="M23ase_b-sheet_dom"/>
</dbReference>
<reference evidence="4" key="1">
    <citation type="journal article" date="2021" name="PeerJ">
        <title>Extensive microbial diversity within the chicken gut microbiome revealed by metagenomics and culture.</title>
        <authorList>
            <person name="Gilroy R."/>
            <person name="Ravi A."/>
            <person name="Getino M."/>
            <person name="Pursley I."/>
            <person name="Horton D.L."/>
            <person name="Alikhan N.F."/>
            <person name="Baker D."/>
            <person name="Gharbi K."/>
            <person name="Hall N."/>
            <person name="Watson M."/>
            <person name="Adriaenssens E.M."/>
            <person name="Foster-Nyarko E."/>
            <person name="Jarju S."/>
            <person name="Secka A."/>
            <person name="Antonio M."/>
            <person name="Oren A."/>
            <person name="Chaudhuri R.R."/>
            <person name="La Ragione R."/>
            <person name="Hildebrand F."/>
            <person name="Pallen M.J."/>
        </authorList>
    </citation>
    <scope>NUCLEOTIDE SEQUENCE</scope>
    <source>
        <strain evidence="4">ChiGjej1B1-98</strain>
    </source>
</reference>
<protein>
    <submittedName>
        <fullName evidence="4">M23 family metallopeptidase</fullName>
    </submittedName>
</protein>
<feature type="domain" description="M23ase beta-sheet core" evidence="3">
    <location>
        <begin position="65"/>
        <end position="175"/>
    </location>
</feature>
<dbReference type="CDD" id="cd12797">
    <property type="entry name" value="M23_peptidase"/>
    <property type="match status" value="1"/>
</dbReference>
<evidence type="ECO:0000256" key="2">
    <source>
        <dbReference type="SAM" id="SignalP"/>
    </source>
</evidence>
<dbReference type="Gene3D" id="2.70.70.10">
    <property type="entry name" value="Glucose Permease (Domain IIA)"/>
    <property type="match status" value="1"/>
</dbReference>
<dbReference type="InterPro" id="IPR050570">
    <property type="entry name" value="Cell_wall_metabolism_enzyme"/>
</dbReference>
<dbReference type="GO" id="GO:0004222">
    <property type="term" value="F:metalloendopeptidase activity"/>
    <property type="evidence" value="ECO:0007669"/>
    <property type="project" value="TreeGrafter"/>
</dbReference>
<dbReference type="SUPFAM" id="SSF51261">
    <property type="entry name" value="Duplicated hybrid motif"/>
    <property type="match status" value="1"/>
</dbReference>
<feature type="non-terminal residue" evidence="4">
    <location>
        <position position="177"/>
    </location>
</feature>
<evidence type="ECO:0000313" key="4">
    <source>
        <dbReference type="EMBL" id="HIY65047.1"/>
    </source>
</evidence>
<comment type="caution">
    <text evidence="4">The sequence shown here is derived from an EMBL/GenBank/DDBJ whole genome shotgun (WGS) entry which is preliminary data.</text>
</comment>
<keyword evidence="1 2" id="KW-0732">Signal</keyword>
<dbReference type="PANTHER" id="PTHR21666:SF289">
    <property type="entry name" value="L-ALA--D-GLU ENDOPEPTIDASE"/>
    <property type="match status" value="1"/>
</dbReference>
<sequence length="177" mass="17779">MATKTRRAAGLTIALAAAVSLVGIASAQPTAADAASGQFSSPLDTNVIGNHLPGQDFLADRNGHPHNGTDYSPSQLGVAGDPVYSIADGTVLRTGTGNGNADSATIPFTSGHGVVVDHGVVDGDRLYSYYGHLHSIGVSQGQSVQAGQQVGTMGGTGAGGAEVFAVHLHLSIFVNTD</sequence>
<accession>A0A9D1YSR4</accession>
<dbReference type="AlphaFoldDB" id="A0A9D1YSR4"/>
<dbReference type="EMBL" id="DXDC01000055">
    <property type="protein sequence ID" value="HIY65047.1"/>
    <property type="molecule type" value="Genomic_DNA"/>
</dbReference>
<feature type="chain" id="PRO_5039366824" evidence="2">
    <location>
        <begin position="28"/>
        <end position="177"/>
    </location>
</feature>
<name>A0A9D1YSR4_9MICO</name>
<reference evidence="4" key="2">
    <citation type="submission" date="2021-04" db="EMBL/GenBank/DDBJ databases">
        <authorList>
            <person name="Gilroy R."/>
        </authorList>
    </citation>
    <scope>NUCLEOTIDE SEQUENCE</scope>
    <source>
        <strain evidence="4">ChiGjej1B1-98</strain>
    </source>
</reference>
<dbReference type="InterPro" id="IPR011055">
    <property type="entry name" value="Dup_hybrid_motif"/>
</dbReference>
<dbReference type="PANTHER" id="PTHR21666">
    <property type="entry name" value="PEPTIDASE-RELATED"/>
    <property type="match status" value="1"/>
</dbReference>
<evidence type="ECO:0000259" key="3">
    <source>
        <dbReference type="Pfam" id="PF01551"/>
    </source>
</evidence>
<evidence type="ECO:0000256" key="1">
    <source>
        <dbReference type="ARBA" id="ARBA00022729"/>
    </source>
</evidence>
<dbReference type="Proteomes" id="UP000824005">
    <property type="component" value="Unassembled WGS sequence"/>
</dbReference>
<organism evidence="4 5">
    <name type="scientific">Candidatus Agrococcus pullicola</name>
    <dbReference type="NCBI Taxonomy" id="2838429"/>
    <lineage>
        <taxon>Bacteria</taxon>
        <taxon>Bacillati</taxon>
        <taxon>Actinomycetota</taxon>
        <taxon>Actinomycetes</taxon>
        <taxon>Micrococcales</taxon>
        <taxon>Microbacteriaceae</taxon>
        <taxon>Agrococcus</taxon>
    </lineage>
</organism>
<evidence type="ECO:0000313" key="5">
    <source>
        <dbReference type="Proteomes" id="UP000824005"/>
    </source>
</evidence>
<gene>
    <name evidence="4" type="ORF">H9830_02060</name>
</gene>
<proteinExistence type="predicted"/>